<keyword evidence="2" id="KW-0645">Protease</keyword>
<dbReference type="InterPro" id="IPR001309">
    <property type="entry name" value="Pept_C14_p20"/>
</dbReference>
<dbReference type="PROSITE" id="PS01122">
    <property type="entry name" value="CASPASE_CYS"/>
    <property type="match status" value="1"/>
</dbReference>
<evidence type="ECO:0000256" key="1">
    <source>
        <dbReference type="ARBA" id="ARBA00010134"/>
    </source>
</evidence>
<dbReference type="PROSITE" id="PS50207">
    <property type="entry name" value="CASPASE_P10"/>
    <property type="match status" value="1"/>
</dbReference>
<evidence type="ECO:0000256" key="4">
    <source>
        <dbReference type="ARBA" id="ARBA00022801"/>
    </source>
</evidence>
<evidence type="ECO:0000256" key="7">
    <source>
        <dbReference type="RuleBase" id="RU003971"/>
    </source>
</evidence>
<dbReference type="InterPro" id="IPR016129">
    <property type="entry name" value="Caspase_his_AS"/>
</dbReference>
<evidence type="ECO:0000259" key="9">
    <source>
        <dbReference type="PROSITE" id="PS50207"/>
    </source>
</evidence>
<organism evidence="11 12">
    <name type="scientific">Acrobeloides nanus</name>
    <dbReference type="NCBI Taxonomy" id="290746"/>
    <lineage>
        <taxon>Eukaryota</taxon>
        <taxon>Metazoa</taxon>
        <taxon>Ecdysozoa</taxon>
        <taxon>Nematoda</taxon>
        <taxon>Chromadorea</taxon>
        <taxon>Rhabditida</taxon>
        <taxon>Tylenchina</taxon>
        <taxon>Cephalobomorpha</taxon>
        <taxon>Cephaloboidea</taxon>
        <taxon>Cephalobidae</taxon>
        <taxon>Acrobeloides</taxon>
    </lineage>
</organism>
<proteinExistence type="inferred from homology"/>
<dbReference type="InterPro" id="IPR011600">
    <property type="entry name" value="Pept_C14_caspase"/>
</dbReference>
<dbReference type="Pfam" id="PF00656">
    <property type="entry name" value="Peptidase_C14"/>
    <property type="match status" value="1"/>
</dbReference>
<dbReference type="GO" id="GO:0006915">
    <property type="term" value="P:apoptotic process"/>
    <property type="evidence" value="ECO:0007669"/>
    <property type="project" value="UniProtKB-KW"/>
</dbReference>
<keyword evidence="5" id="KW-0788">Thiol protease</keyword>
<keyword evidence="3" id="KW-0053">Apoptosis</keyword>
<dbReference type="AlphaFoldDB" id="A0A914CAN6"/>
<accession>A0A914CAN6</accession>
<dbReference type="WBParaSite" id="ACRNAN_Path_735.g2782.t1">
    <property type="protein sequence ID" value="ACRNAN_Path_735.g2782.t1"/>
    <property type="gene ID" value="ACRNAN_Path_735.g2782"/>
</dbReference>
<comment type="similarity">
    <text evidence="1 7">Belongs to the peptidase C14A family.</text>
</comment>
<evidence type="ECO:0000259" key="10">
    <source>
        <dbReference type="PROSITE" id="PS50208"/>
    </source>
</evidence>
<evidence type="ECO:0000256" key="8">
    <source>
        <dbReference type="SAM" id="MobiDB-lite"/>
    </source>
</evidence>
<evidence type="ECO:0000256" key="2">
    <source>
        <dbReference type="ARBA" id="ARBA00022670"/>
    </source>
</evidence>
<dbReference type="InterPro" id="IPR033139">
    <property type="entry name" value="Caspase_cys_AS"/>
</dbReference>
<dbReference type="InterPro" id="IPR002138">
    <property type="entry name" value="Pept_C14_p10"/>
</dbReference>
<feature type="region of interest" description="Disordered" evidence="8">
    <location>
        <begin position="410"/>
        <end position="429"/>
    </location>
</feature>
<evidence type="ECO:0000256" key="3">
    <source>
        <dbReference type="ARBA" id="ARBA00022703"/>
    </source>
</evidence>
<dbReference type="PANTHER" id="PTHR47901">
    <property type="entry name" value="CASPASE RECRUITMENT DOMAIN-CONTAINING PROTEIN 18"/>
    <property type="match status" value="1"/>
</dbReference>
<keyword evidence="6" id="KW-0865">Zymogen</keyword>
<dbReference type="InterPro" id="IPR029030">
    <property type="entry name" value="Caspase-like_dom_sf"/>
</dbReference>
<dbReference type="SUPFAM" id="SSF52129">
    <property type="entry name" value="Caspase-like"/>
    <property type="match status" value="1"/>
</dbReference>
<evidence type="ECO:0000313" key="12">
    <source>
        <dbReference type="WBParaSite" id="ACRNAN_Path_735.g2782.t1"/>
    </source>
</evidence>
<dbReference type="SMART" id="SM00115">
    <property type="entry name" value="CASc"/>
    <property type="match status" value="1"/>
</dbReference>
<evidence type="ECO:0000256" key="6">
    <source>
        <dbReference type="ARBA" id="ARBA00023145"/>
    </source>
</evidence>
<feature type="domain" description="Caspase family p10" evidence="9">
    <location>
        <begin position="315"/>
        <end position="400"/>
    </location>
</feature>
<keyword evidence="11" id="KW-1185">Reference proteome</keyword>
<dbReference type="PROSITE" id="PS50208">
    <property type="entry name" value="CASPASE_P20"/>
    <property type="match status" value="1"/>
</dbReference>
<reference evidence="12" key="1">
    <citation type="submission" date="2022-11" db="UniProtKB">
        <authorList>
            <consortium name="WormBaseParasite"/>
        </authorList>
    </citation>
    <scope>IDENTIFICATION</scope>
</reference>
<dbReference type="PROSITE" id="PS01121">
    <property type="entry name" value="CASPASE_HIS"/>
    <property type="match status" value="1"/>
</dbReference>
<evidence type="ECO:0000313" key="11">
    <source>
        <dbReference type="Proteomes" id="UP000887540"/>
    </source>
</evidence>
<feature type="domain" description="Caspase family p20" evidence="10">
    <location>
        <begin position="135"/>
        <end position="268"/>
    </location>
</feature>
<protein>
    <submittedName>
        <fullName evidence="12">Uncharacterized protein</fullName>
    </submittedName>
</protein>
<dbReference type="Gene3D" id="3.40.50.1460">
    <property type="match status" value="1"/>
</dbReference>
<sequence>MVESTKENYKNNSETNITTTTITDATVILKVDIIEDDEDGEYKKHGKFSATQSTRVTIHKPKVNKKTSEIIEGLRKDGLLKSNELIKNSQYVEAKGPDGSEKFDANFVVIKTTEEEARLKYQNNQNEVYKNLTNPRGLALIIDNLSKPKRPEFNEDITGSKKDLKAMKRLLNQLGYETITEFNLDKIKMQYAIDHFGQNNKHQKYDSCVIAIMTHGGTHDKLHGANYLDDPNDFVIMDDLLQRMNSAHAEKLKGKPKIFIIQACRGKMKDRGMKKYDLLNQFTVSDTGLDSQIPNKEYFIRGNKKEQSNKHSKFIGYNDPSNADIFVVYATSPGTLAFGHKGECSWFLRSICEVFSQHSANDDILTLVTKVNNLMSCYEEGYKQISHGSYTLRRKFFFNPTAEVEITNSDVEDSDVEDSDVEDSNVEDVEDNDVSIQIRNPYVSTPLFENL</sequence>
<keyword evidence="4" id="KW-0378">Hydrolase</keyword>
<name>A0A914CAN6_9BILA</name>
<dbReference type="InterPro" id="IPR002398">
    <property type="entry name" value="Pept_C14"/>
</dbReference>
<evidence type="ECO:0000256" key="5">
    <source>
        <dbReference type="ARBA" id="ARBA00022807"/>
    </source>
</evidence>
<dbReference type="PRINTS" id="PR00376">
    <property type="entry name" value="IL1BCENZYME"/>
</dbReference>
<dbReference type="Proteomes" id="UP000887540">
    <property type="component" value="Unplaced"/>
</dbReference>
<dbReference type="GO" id="GO:0004197">
    <property type="term" value="F:cysteine-type endopeptidase activity"/>
    <property type="evidence" value="ECO:0007669"/>
    <property type="project" value="InterPro"/>
</dbReference>
<dbReference type="GO" id="GO:0006508">
    <property type="term" value="P:proteolysis"/>
    <property type="evidence" value="ECO:0007669"/>
    <property type="project" value="UniProtKB-KW"/>
</dbReference>
<dbReference type="PANTHER" id="PTHR47901:SF8">
    <property type="entry name" value="CASPASE-3"/>
    <property type="match status" value="1"/>
</dbReference>
<dbReference type="InterPro" id="IPR015917">
    <property type="entry name" value="Pept_C14A"/>
</dbReference>